<dbReference type="GO" id="GO:0016301">
    <property type="term" value="F:kinase activity"/>
    <property type="evidence" value="ECO:0007669"/>
    <property type="project" value="UniProtKB-KW"/>
</dbReference>
<keyword evidence="1" id="KW-0418">Kinase</keyword>
<comment type="caution">
    <text evidence="1">The sequence shown here is derived from an EMBL/GenBank/DDBJ whole genome shotgun (WGS) entry which is preliminary data.</text>
</comment>
<keyword evidence="1" id="KW-0808">Transferase</keyword>
<evidence type="ECO:0000313" key="2">
    <source>
        <dbReference type="Proteomes" id="UP000824202"/>
    </source>
</evidence>
<dbReference type="Pfam" id="PF06293">
    <property type="entry name" value="Kdo"/>
    <property type="match status" value="1"/>
</dbReference>
<name>A0A9D2AAP9_9BACT</name>
<protein>
    <submittedName>
        <fullName evidence="1">Lipopolysaccharide kinase InaA family protein</fullName>
    </submittedName>
</protein>
<dbReference type="AlphaFoldDB" id="A0A9D2AAP9"/>
<sequence>MKIEITIHPEYRQLHDEIFHLPQHFDQEGKVVYQGRNLIKALRIGGTLRNVKSFKIPHWLNRFVYAYFRPSKAKRSFTYANLLLAKGIGTPCPIAYLVERSFWGIRRSYYVSEQVAFDYEFRDLRVQNPPDLEAILRAFTRFTWQFHQAGIYFIDHSPGNTLIQREEEGYRFYLVDLNRMKFKHITPYKGLKNFYRLNATDEMIAVIADEYARLTHSDATRMTSLLKKWTHRHDRQVQKQIEKRNAKKAFP</sequence>
<dbReference type="Proteomes" id="UP000824202">
    <property type="component" value="Unassembled WGS sequence"/>
</dbReference>
<evidence type="ECO:0000313" key="1">
    <source>
        <dbReference type="EMBL" id="HIX02516.1"/>
    </source>
</evidence>
<organism evidence="1 2">
    <name type="scientific">Candidatus Odoribacter faecigallinarum</name>
    <dbReference type="NCBI Taxonomy" id="2838706"/>
    <lineage>
        <taxon>Bacteria</taxon>
        <taxon>Pseudomonadati</taxon>
        <taxon>Bacteroidota</taxon>
        <taxon>Bacteroidia</taxon>
        <taxon>Bacteroidales</taxon>
        <taxon>Odoribacteraceae</taxon>
        <taxon>Odoribacter</taxon>
    </lineage>
</organism>
<dbReference type="EMBL" id="DXFT01000001">
    <property type="protein sequence ID" value="HIX02516.1"/>
    <property type="molecule type" value="Genomic_DNA"/>
</dbReference>
<reference evidence="1" key="1">
    <citation type="journal article" date="2021" name="PeerJ">
        <title>Extensive microbial diversity within the chicken gut microbiome revealed by metagenomics and culture.</title>
        <authorList>
            <person name="Gilroy R."/>
            <person name="Ravi A."/>
            <person name="Getino M."/>
            <person name="Pursley I."/>
            <person name="Horton D.L."/>
            <person name="Alikhan N.F."/>
            <person name="Baker D."/>
            <person name="Gharbi K."/>
            <person name="Hall N."/>
            <person name="Watson M."/>
            <person name="Adriaenssens E.M."/>
            <person name="Foster-Nyarko E."/>
            <person name="Jarju S."/>
            <person name="Secka A."/>
            <person name="Antonio M."/>
            <person name="Oren A."/>
            <person name="Chaudhuri R.R."/>
            <person name="La Ragione R."/>
            <person name="Hildebrand F."/>
            <person name="Pallen M.J."/>
        </authorList>
    </citation>
    <scope>NUCLEOTIDE SEQUENCE</scope>
    <source>
        <strain evidence="1">23274</strain>
    </source>
</reference>
<reference evidence="1" key="2">
    <citation type="submission" date="2021-04" db="EMBL/GenBank/DDBJ databases">
        <authorList>
            <person name="Gilroy R."/>
        </authorList>
    </citation>
    <scope>NUCLEOTIDE SEQUENCE</scope>
    <source>
        <strain evidence="1">23274</strain>
    </source>
</reference>
<proteinExistence type="predicted"/>
<gene>
    <name evidence="1" type="ORF">H9863_00140</name>
</gene>
<accession>A0A9D2AAP9</accession>